<dbReference type="RefSeq" id="WP_160919202.1">
    <property type="nucleotide sequence ID" value="NZ_WMEY01000003.1"/>
</dbReference>
<name>A0A845EYG1_9BACL</name>
<feature type="domain" description="VOC" evidence="1">
    <location>
        <begin position="7"/>
        <end position="120"/>
    </location>
</feature>
<dbReference type="Proteomes" id="UP000447833">
    <property type="component" value="Unassembled WGS sequence"/>
</dbReference>
<sequence length="126" mass="14575">MVIDYLRLHHVQICIPTGMEEKAKQFYIETLGFVEINKPEALKKNGGFWLKGANIELHIGTEDTIIPGKRHPAFEINNLNDVRAYLEKRGITIQEETPIEGLQRFTFFDPFCNRIEFLSRIAKPDS</sequence>
<gene>
    <name evidence="2" type="ORF">GLW07_09580</name>
</gene>
<dbReference type="AlphaFoldDB" id="A0A845EYG1"/>
<accession>A0A845EYG1</accession>
<dbReference type="PANTHER" id="PTHR39175:SF1">
    <property type="entry name" value="FAMILY PROTEIN, PUTATIVE (AFU_ORTHOLOGUE AFUA_3G15060)-RELATED"/>
    <property type="match status" value="1"/>
</dbReference>
<dbReference type="InterPro" id="IPR004360">
    <property type="entry name" value="Glyas_Fos-R_dOase_dom"/>
</dbReference>
<evidence type="ECO:0000259" key="1">
    <source>
        <dbReference type="PROSITE" id="PS51819"/>
    </source>
</evidence>
<reference evidence="2 3" key="1">
    <citation type="submission" date="2019-11" db="EMBL/GenBank/DDBJ databases">
        <title>Genome sequences of 17 halophilic strains isolated from different environments.</title>
        <authorList>
            <person name="Furrow R.E."/>
        </authorList>
    </citation>
    <scope>NUCLEOTIDE SEQUENCE [LARGE SCALE GENOMIC DNA]</scope>
    <source>
        <strain evidence="2 3">22506_14_FS</strain>
    </source>
</reference>
<protein>
    <submittedName>
        <fullName evidence="2">Glyoxalase</fullName>
    </submittedName>
</protein>
<dbReference type="SUPFAM" id="SSF54593">
    <property type="entry name" value="Glyoxalase/Bleomycin resistance protein/Dihydroxybiphenyl dioxygenase"/>
    <property type="match status" value="1"/>
</dbReference>
<dbReference type="EMBL" id="WMEY01000003">
    <property type="protein sequence ID" value="MYL63600.1"/>
    <property type="molecule type" value="Genomic_DNA"/>
</dbReference>
<dbReference type="Gene3D" id="3.10.180.10">
    <property type="entry name" value="2,3-Dihydroxybiphenyl 1,2-Dioxygenase, domain 1"/>
    <property type="match status" value="1"/>
</dbReference>
<proteinExistence type="predicted"/>
<organism evidence="2 3">
    <name type="scientific">Guptibacillus hwajinpoensis</name>
    <dbReference type="NCBI Taxonomy" id="208199"/>
    <lineage>
        <taxon>Bacteria</taxon>
        <taxon>Bacillati</taxon>
        <taxon>Bacillota</taxon>
        <taxon>Bacilli</taxon>
        <taxon>Bacillales</taxon>
        <taxon>Guptibacillaceae</taxon>
        <taxon>Guptibacillus</taxon>
    </lineage>
</organism>
<comment type="caution">
    <text evidence="2">The sequence shown here is derived from an EMBL/GenBank/DDBJ whole genome shotgun (WGS) entry which is preliminary data.</text>
</comment>
<evidence type="ECO:0000313" key="2">
    <source>
        <dbReference type="EMBL" id="MYL63600.1"/>
    </source>
</evidence>
<evidence type="ECO:0000313" key="3">
    <source>
        <dbReference type="Proteomes" id="UP000447833"/>
    </source>
</evidence>
<dbReference type="InterPro" id="IPR037523">
    <property type="entry name" value="VOC_core"/>
</dbReference>
<dbReference type="InterPro" id="IPR029068">
    <property type="entry name" value="Glyas_Bleomycin-R_OHBP_Dase"/>
</dbReference>
<dbReference type="PROSITE" id="PS51819">
    <property type="entry name" value="VOC"/>
    <property type="match status" value="1"/>
</dbReference>
<dbReference type="PANTHER" id="PTHR39175">
    <property type="entry name" value="FAMILY PROTEIN, PUTATIVE (AFU_ORTHOLOGUE AFUA_3G15060)-RELATED"/>
    <property type="match status" value="1"/>
</dbReference>
<dbReference type="Pfam" id="PF00903">
    <property type="entry name" value="Glyoxalase"/>
    <property type="match status" value="1"/>
</dbReference>